<evidence type="ECO:0000313" key="2">
    <source>
        <dbReference type="EMBL" id="KAK8965133.1"/>
    </source>
</evidence>
<feature type="compositionally biased region" description="Basic and acidic residues" evidence="1">
    <location>
        <begin position="111"/>
        <end position="122"/>
    </location>
</feature>
<feature type="region of interest" description="Disordered" evidence="1">
    <location>
        <begin position="405"/>
        <end position="437"/>
    </location>
</feature>
<comment type="caution">
    <text evidence="2">The sequence shown here is derived from an EMBL/GenBank/DDBJ whole genome shotgun (WGS) entry which is preliminary data.</text>
</comment>
<feature type="compositionally biased region" description="Low complexity" evidence="1">
    <location>
        <begin position="229"/>
        <end position="240"/>
    </location>
</feature>
<dbReference type="EMBL" id="JBBWWR010000006">
    <property type="protein sequence ID" value="KAK8965133.1"/>
    <property type="molecule type" value="Genomic_DNA"/>
</dbReference>
<proteinExistence type="predicted"/>
<feature type="region of interest" description="Disordered" evidence="1">
    <location>
        <begin position="70"/>
        <end position="136"/>
    </location>
</feature>
<evidence type="ECO:0000256" key="1">
    <source>
        <dbReference type="SAM" id="MobiDB-lite"/>
    </source>
</evidence>
<dbReference type="Proteomes" id="UP001412067">
    <property type="component" value="Unassembled WGS sequence"/>
</dbReference>
<sequence length="437" mass="47570">MKGCWSRIADQRTTTKQAKWVSHRLGRTTGNGLSEPSGAGGEVAEPLGVTFVSIVPKEERACNRMRCDHSWRGRPSRRQGVRVNNNQGELTSTKTGGKLWQTSVSSGQQSRGDKGGVGRADNKGSGGLPADNRDLGGHHEAKVRAENMGGGQQRIVEVSFVELRNRSIPTITVNSVQFDEDRGMSSLYFLELFFQAMVARGDLGAELPIEEVPLLQPSSLSPIPPPLDLPSSPSSQGRRPSPLPDRIPAPPKQQPDCFSPKTSPDLDFPARSSRPAFFPFVAITPHHVEPPPNLLPPLDLPRSGHFSPEPALHPRSSPPNLQPAFPLLDPVSPITGTPLLALQRHRLFPPSRPHTRTTQTSNELFFLQNQSRSGLSSQIESPRLFPFAAITPHHVELPPNLLPPLDLPTPIPDPALPTSNQPSPYSILSPPSPEPLF</sequence>
<feature type="compositionally biased region" description="Pro residues" evidence="1">
    <location>
        <begin position="405"/>
        <end position="415"/>
    </location>
</feature>
<keyword evidence="3" id="KW-1185">Reference proteome</keyword>
<accession>A0ABR2MME0</accession>
<protein>
    <submittedName>
        <fullName evidence="2">Uncharacterized protein</fullName>
    </submittedName>
</protein>
<feature type="compositionally biased region" description="Polar residues" evidence="1">
    <location>
        <begin position="82"/>
        <end position="110"/>
    </location>
</feature>
<feature type="region of interest" description="Disordered" evidence="1">
    <location>
        <begin position="218"/>
        <end position="269"/>
    </location>
</feature>
<organism evidence="2 3">
    <name type="scientific">Platanthera guangdongensis</name>
    <dbReference type="NCBI Taxonomy" id="2320717"/>
    <lineage>
        <taxon>Eukaryota</taxon>
        <taxon>Viridiplantae</taxon>
        <taxon>Streptophyta</taxon>
        <taxon>Embryophyta</taxon>
        <taxon>Tracheophyta</taxon>
        <taxon>Spermatophyta</taxon>
        <taxon>Magnoliopsida</taxon>
        <taxon>Liliopsida</taxon>
        <taxon>Asparagales</taxon>
        <taxon>Orchidaceae</taxon>
        <taxon>Orchidoideae</taxon>
        <taxon>Orchideae</taxon>
        <taxon>Orchidinae</taxon>
        <taxon>Platanthera</taxon>
    </lineage>
</organism>
<name>A0ABR2MME0_9ASPA</name>
<feature type="region of interest" description="Disordered" evidence="1">
    <location>
        <begin position="292"/>
        <end position="317"/>
    </location>
</feature>
<evidence type="ECO:0000313" key="3">
    <source>
        <dbReference type="Proteomes" id="UP001412067"/>
    </source>
</evidence>
<reference evidence="2 3" key="1">
    <citation type="journal article" date="2022" name="Nat. Plants">
        <title>Genomes of leafy and leafless Platanthera orchids illuminate the evolution of mycoheterotrophy.</title>
        <authorList>
            <person name="Li M.H."/>
            <person name="Liu K.W."/>
            <person name="Li Z."/>
            <person name="Lu H.C."/>
            <person name="Ye Q.L."/>
            <person name="Zhang D."/>
            <person name="Wang J.Y."/>
            <person name="Li Y.F."/>
            <person name="Zhong Z.M."/>
            <person name="Liu X."/>
            <person name="Yu X."/>
            <person name="Liu D.K."/>
            <person name="Tu X.D."/>
            <person name="Liu B."/>
            <person name="Hao Y."/>
            <person name="Liao X.Y."/>
            <person name="Jiang Y.T."/>
            <person name="Sun W.H."/>
            <person name="Chen J."/>
            <person name="Chen Y.Q."/>
            <person name="Ai Y."/>
            <person name="Zhai J.W."/>
            <person name="Wu S.S."/>
            <person name="Zhou Z."/>
            <person name="Hsiao Y.Y."/>
            <person name="Wu W.L."/>
            <person name="Chen Y.Y."/>
            <person name="Lin Y.F."/>
            <person name="Hsu J.L."/>
            <person name="Li C.Y."/>
            <person name="Wang Z.W."/>
            <person name="Zhao X."/>
            <person name="Zhong W.Y."/>
            <person name="Ma X.K."/>
            <person name="Ma L."/>
            <person name="Huang J."/>
            <person name="Chen G.Z."/>
            <person name="Huang M.Z."/>
            <person name="Huang L."/>
            <person name="Peng D.H."/>
            <person name="Luo Y.B."/>
            <person name="Zou S.Q."/>
            <person name="Chen S.P."/>
            <person name="Lan S."/>
            <person name="Tsai W.C."/>
            <person name="Van de Peer Y."/>
            <person name="Liu Z.J."/>
        </authorList>
    </citation>
    <scope>NUCLEOTIDE SEQUENCE [LARGE SCALE GENOMIC DNA]</scope>
    <source>
        <strain evidence="2">Lor288</strain>
    </source>
</reference>
<gene>
    <name evidence="2" type="ORF">KSP40_PGU004723</name>
</gene>
<feature type="compositionally biased region" description="Pro residues" evidence="1">
    <location>
        <begin position="241"/>
        <end position="253"/>
    </location>
</feature>
<feature type="region of interest" description="Disordered" evidence="1">
    <location>
        <begin position="1"/>
        <end position="20"/>
    </location>
</feature>